<dbReference type="InterPro" id="IPR009899">
    <property type="entry name" value="ArdA"/>
</dbReference>
<name>V4P4I4_9CAUL</name>
<dbReference type="PATRIC" id="fig|1121022.4.peg.4216"/>
<proteinExistence type="predicted"/>
<evidence type="ECO:0000313" key="1">
    <source>
        <dbReference type="EMBL" id="ESQ83006.1"/>
    </source>
</evidence>
<dbReference type="Gene3D" id="1.10.10.1190">
    <property type="entry name" value="Antirestriction protein ArdA, domain 3"/>
    <property type="match status" value="1"/>
</dbReference>
<dbReference type="RefSeq" id="WP_018083763.1">
    <property type="nucleotide sequence ID" value="NZ_AQWM01000043.1"/>
</dbReference>
<dbReference type="Proteomes" id="UP000017837">
    <property type="component" value="Unassembled WGS sequence"/>
</dbReference>
<gene>
    <name evidence="1" type="ORF">ABENE_20575</name>
</gene>
<dbReference type="OrthoDB" id="944647at2"/>
<dbReference type="Pfam" id="PF07275">
    <property type="entry name" value="ArdA"/>
    <property type="match status" value="1"/>
</dbReference>
<dbReference type="AlphaFoldDB" id="V4P4I4"/>
<dbReference type="EMBL" id="AWGB01000072">
    <property type="protein sequence ID" value="ESQ83006.1"/>
    <property type="molecule type" value="Genomic_DNA"/>
</dbReference>
<protein>
    <recommendedName>
        <fullName evidence="3">Antirestriction protein ArdA</fullName>
    </recommendedName>
</protein>
<evidence type="ECO:0008006" key="3">
    <source>
        <dbReference type="Google" id="ProtNLM"/>
    </source>
</evidence>
<dbReference type="eggNOG" id="ENOG5031GV5">
    <property type="taxonomic scope" value="Bacteria"/>
</dbReference>
<accession>V4P4I4</accession>
<keyword evidence="2" id="KW-1185">Reference proteome</keyword>
<sequence length="168" mass="18757">MTSLYAQPFDISATGFYFDSYAAYQDGAAKAVNSYGQPVEEFEIQFIDGEGIDCQLFAVLRVHQGEIADFFDAVAEWSREDKIKVIIAVGEAGHRFDIGRNHPDKLDVDLYDYESMSELAAHFVDEGLFGEIPAALQNYIDIDAIAYDLAMDYGQVTVDGTNYIYRCG</sequence>
<reference evidence="1 2" key="1">
    <citation type="journal article" date="2014" name="Nature">
        <title>Sequential evolution of bacterial morphology by co-option of a developmental regulator.</title>
        <authorList>
            <person name="Jiang C."/>
            <person name="Brown P.J."/>
            <person name="Ducret A."/>
            <person name="Brun Y.V."/>
        </authorList>
    </citation>
    <scope>NUCLEOTIDE SEQUENCE [LARGE SCALE GENOMIC DNA]</scope>
    <source>
        <strain evidence="1 2">DSM 16100</strain>
    </source>
</reference>
<organism evidence="1 2">
    <name type="scientific">Asticcacaulis benevestitus DSM 16100 = ATCC BAA-896</name>
    <dbReference type="NCBI Taxonomy" id="1121022"/>
    <lineage>
        <taxon>Bacteria</taxon>
        <taxon>Pseudomonadati</taxon>
        <taxon>Pseudomonadota</taxon>
        <taxon>Alphaproteobacteria</taxon>
        <taxon>Caulobacterales</taxon>
        <taxon>Caulobacteraceae</taxon>
        <taxon>Asticcacaulis</taxon>
    </lineage>
</organism>
<evidence type="ECO:0000313" key="2">
    <source>
        <dbReference type="Proteomes" id="UP000017837"/>
    </source>
</evidence>
<comment type="caution">
    <text evidence="1">The sequence shown here is derived from an EMBL/GenBank/DDBJ whole genome shotgun (WGS) entry which is preliminary data.</text>
</comment>
<dbReference type="InterPro" id="IPR041893">
    <property type="entry name" value="ArdA_dom3"/>
</dbReference>